<organism evidence="2 3">
    <name type="scientific">Pseudomonas alkylphenolica</name>
    <dbReference type="NCBI Taxonomy" id="237609"/>
    <lineage>
        <taxon>Bacteria</taxon>
        <taxon>Pseudomonadati</taxon>
        <taxon>Pseudomonadota</taxon>
        <taxon>Gammaproteobacteria</taxon>
        <taxon>Pseudomonadales</taxon>
        <taxon>Pseudomonadaceae</taxon>
        <taxon>Pseudomonas</taxon>
    </lineage>
</organism>
<proteinExistence type="predicted"/>
<protein>
    <recommendedName>
        <fullName evidence="4">Collagen-like protein</fullName>
    </recommendedName>
</protein>
<gene>
    <name evidence="2" type="ORF">PSAKL28_11940</name>
</gene>
<feature type="signal peptide" evidence="1">
    <location>
        <begin position="1"/>
        <end position="17"/>
    </location>
</feature>
<dbReference type="EMBL" id="CP009048">
    <property type="protein sequence ID" value="AIL60420.1"/>
    <property type="molecule type" value="Genomic_DNA"/>
</dbReference>
<evidence type="ECO:0000256" key="1">
    <source>
        <dbReference type="SAM" id="SignalP"/>
    </source>
</evidence>
<dbReference type="AlphaFoldDB" id="A0A077F808"/>
<evidence type="ECO:0000313" key="3">
    <source>
        <dbReference type="Proteomes" id="UP000028931"/>
    </source>
</evidence>
<dbReference type="KEGG" id="palk:PSAKL28_11940"/>
<accession>A0A077F808</accession>
<sequence>MRKLVLLAALFSPLVLAESISVAPHSMLRLPNKSSVVHLQRLHVADAATLLLPASLVELKVDELQLGQEARIAIAPAESTLRVEVARAQLGEGSQIAARGAPGTYERAALAGRNLELQLRAVQAPLLAIDARGGAGAPGYVGLDGANGKAGGCTWGQASRGANGDNGGDGHDGAAGGRVRLALPADFPAERIKVQLDGGAPGVAGAAGKPGAGGASKGCLVYRTAAGAPGKPGVAGQPGLAGNAGELILQRL</sequence>
<dbReference type="HOGENOM" id="CLU_1102078_0_0_6"/>
<keyword evidence="1" id="KW-0732">Signal</keyword>
<dbReference type="Proteomes" id="UP000028931">
    <property type="component" value="Chromosome"/>
</dbReference>
<dbReference type="OrthoDB" id="7029527at2"/>
<reference evidence="2 3" key="1">
    <citation type="submission" date="2014-07" db="EMBL/GenBank/DDBJ databases">
        <authorList>
            <person name="Lee K."/>
            <person name="Lim J.Y."/>
            <person name="Hwang I."/>
        </authorList>
    </citation>
    <scope>NUCLEOTIDE SEQUENCE [LARGE SCALE GENOMIC DNA]</scope>
    <source>
        <strain evidence="2 3">KL28</strain>
    </source>
</reference>
<evidence type="ECO:0000313" key="2">
    <source>
        <dbReference type="EMBL" id="AIL60420.1"/>
    </source>
</evidence>
<name>A0A077F808_9PSED</name>
<feature type="chain" id="PRO_5001718677" description="Collagen-like protein" evidence="1">
    <location>
        <begin position="18"/>
        <end position="252"/>
    </location>
</feature>
<evidence type="ECO:0008006" key="4">
    <source>
        <dbReference type="Google" id="ProtNLM"/>
    </source>
</evidence>
<dbReference type="eggNOG" id="ENOG5033E32">
    <property type="taxonomic scope" value="Bacteria"/>
</dbReference>
<dbReference type="RefSeq" id="WP_038607899.1">
    <property type="nucleotide sequence ID" value="NZ_CP009048.1"/>
</dbReference>